<feature type="region of interest" description="Disordered" evidence="5">
    <location>
        <begin position="914"/>
        <end position="953"/>
    </location>
</feature>
<dbReference type="GO" id="GO:0006406">
    <property type="term" value="P:mRNA export from nucleus"/>
    <property type="evidence" value="ECO:0007669"/>
    <property type="project" value="TreeGrafter"/>
</dbReference>
<feature type="compositionally biased region" description="Low complexity" evidence="5">
    <location>
        <begin position="705"/>
        <end position="733"/>
    </location>
</feature>
<feature type="compositionally biased region" description="Basic and acidic residues" evidence="5">
    <location>
        <begin position="1456"/>
        <end position="1493"/>
    </location>
</feature>
<feature type="region of interest" description="Disordered" evidence="5">
    <location>
        <begin position="1"/>
        <end position="127"/>
    </location>
</feature>
<feature type="region of interest" description="Disordered" evidence="5">
    <location>
        <begin position="827"/>
        <end position="846"/>
    </location>
</feature>
<feature type="region of interest" description="Disordered" evidence="5">
    <location>
        <begin position="854"/>
        <end position="901"/>
    </location>
</feature>
<feature type="compositionally biased region" description="Low complexity" evidence="5">
    <location>
        <begin position="776"/>
        <end position="795"/>
    </location>
</feature>
<dbReference type="InterPro" id="IPR005062">
    <property type="entry name" value="SAC3/GANP/THP3_conserved"/>
</dbReference>
<evidence type="ECO:0000313" key="8">
    <source>
        <dbReference type="Proteomes" id="UP000070168"/>
    </source>
</evidence>
<protein>
    <submittedName>
        <fullName evidence="7">SAC3/GANP/Nin1/mts3/eIF-3 p25</fullName>
    </submittedName>
</protein>
<evidence type="ECO:0000259" key="6">
    <source>
        <dbReference type="Pfam" id="PF03399"/>
    </source>
</evidence>
<feature type="compositionally biased region" description="Polar residues" evidence="5">
    <location>
        <begin position="95"/>
        <end position="105"/>
    </location>
</feature>
<dbReference type="Gene3D" id="1.25.40.990">
    <property type="match status" value="1"/>
</dbReference>
<dbReference type="Pfam" id="PF03399">
    <property type="entry name" value="SAC3_GANP"/>
    <property type="match status" value="1"/>
</dbReference>
<dbReference type="OrthoDB" id="264795at2759"/>
<evidence type="ECO:0000256" key="1">
    <source>
        <dbReference type="ARBA" id="ARBA00004259"/>
    </source>
</evidence>
<dbReference type="PANTHER" id="PTHR12436">
    <property type="entry name" value="80 KDA MCM3-ASSOCIATED PROTEIN"/>
    <property type="match status" value="1"/>
</dbReference>
<feature type="region of interest" description="Disordered" evidence="5">
    <location>
        <begin position="657"/>
        <end position="822"/>
    </location>
</feature>
<feature type="region of interest" description="Disordered" evidence="5">
    <location>
        <begin position="1044"/>
        <end position="1063"/>
    </location>
</feature>
<feature type="compositionally biased region" description="Polar residues" evidence="5">
    <location>
        <begin position="836"/>
        <end position="846"/>
    </location>
</feature>
<sequence>MASPFNPSAGRGHRGGAPGVQASTGRGRGGNPGHTTTYVPRGAGAPRATRARGRGRGSMTWTARGRGRGAGVASHIADGSQQPTEAPKPGAVNSPFGQLNRQKSVASPFGAQPAQQSPFSGVAGSASASNVAKNPFAQPTSSAKKLTSTKFVGGGSNIAASMEHASTLSTYQERFDKLKIDQVKQRERAIKDGQMADPNQPTSLNKAITPVGTCTDMCPEFERVERIVQKAVDKCEKVMYPNPATNQLEIMETKMMKRFRRAAAGNDEQLPSDIRTPKTLLQTMNYLIRYVINGGESLAAVHMFVWNRTRSIRNDFSVQQLTREEDVKTAVLCLERIARFHIVSLHLLSNPANTEQFDRHQEREQLNNTMLSLMYYYDDNRERIKFPNEDEFRAYHILFSIHDQRPDLEARVQRWPATLLSSPRVQVALELFAAACNTWEPQGALDCRRTNAVAQGFYTRFFNIVNSPSVSYLMACVAEVYFNHIRQTAIRAIWKAYCRTPLSQQSKNDHWTVEELTKVLHFDNDEQTIDYCNSQDLQFVENASGGLYLNWGDRPVDTVDFAPSSDHSFSETYVESKRAGRSLVAIILGMNIREAARMGMIDRFHLSQKSQTQPEAETEDGDLFVSDIDNKTPAPVVETQNTLLQDTSASEFRIASEAQKSLQSTPAPLASMFQSNPPAAVSKPPNPFAAAFQPSKVPSPPPSNPFASSTLTTSAMPAAPSPFSASPNPFLAPKEPDSTQKTDASALATNVTSSLFQPKPPSQPDTTEKPAVSSISPTGPSPSAFASTSSSSIFSKPAYATPKTETSAATLPAPAFSKSSIFPPASTADKPASIFPSDSGSVLSTASNPFTAPSTFSFSKPLESAQNTETPAATTPAASTLFQPVSTSPQEAPTVNKPGSIFSSGAAAFTASSPFSFSKPSEPVQKTETPAPVTTAPSTLFKPISSPPATLTESKNPFASSVFPGAKPFGPTSICPNASLETEKPVANTNTQSTMFRSEAKGQQPSIAPNNPFALSNAPSSFPATGLGNNVASTAPSPLPAFKAAETTVAKEPATSAPPNAAASQFPVSGSIFAVPKAPQPSQKTDIPTTTPKLSETSVFSQSAPAQAQAPGPFPINASASISGARRSVSDTQATAYSPPRTLFEALRQPQSQRKIFDTTSNAYSPETATAQPPAPLFQSPEPSVAGGQQGSLKRQHAATGSFNEHKRRSSLKGNSPAAASDGSFKRSVHFEDAHEKEQPTPQDSQLSSLRKQSEVTNKKRVLDEQTEPEPEEAGPSTKAPKVSTAEEHGFGFSVYKAENRPMPRLPILDKLEEKLKRAEALCEPKGPTPEQLQLIEEARLKRARQVDEDEIALSRARILAEQLRNGPGIFDGWTGPIRQPWHDPNWNPIDRILEKYRARNIPPPSTYVPPRLILNRTPSGYEVAYAPDTPGRPMSRTEQRIRRTGARGLANVPLDFERHKREKKEKAELKNGEKGGNDKDEKDEKDKSSRGV</sequence>
<comment type="subcellular location">
    <subcellularLocation>
        <location evidence="1">Nucleus envelope</location>
    </subcellularLocation>
</comment>
<dbReference type="OMA" id="PGIFDGW"/>
<accession>A0A135LLX4</accession>
<feature type="region of interest" description="Disordered" evidence="5">
    <location>
        <begin position="1425"/>
        <end position="1493"/>
    </location>
</feature>
<dbReference type="GO" id="GO:0005737">
    <property type="term" value="C:cytoplasm"/>
    <property type="evidence" value="ECO:0007669"/>
    <property type="project" value="TreeGrafter"/>
</dbReference>
<dbReference type="FunFam" id="1.25.40.990:FF:000008">
    <property type="entry name" value="Nuclear mRNA export protein SAC3"/>
    <property type="match status" value="1"/>
</dbReference>
<feature type="compositionally biased region" description="Polar residues" evidence="5">
    <location>
        <begin position="1240"/>
        <end position="1251"/>
    </location>
</feature>
<dbReference type="PANTHER" id="PTHR12436:SF3">
    <property type="entry name" value="GERMINAL-CENTER ASSOCIATED NUCLEAR PROTEIN"/>
    <property type="match status" value="1"/>
</dbReference>
<feature type="compositionally biased region" description="Low complexity" evidence="5">
    <location>
        <begin position="914"/>
        <end position="923"/>
    </location>
</feature>
<feature type="compositionally biased region" description="Low complexity" evidence="5">
    <location>
        <begin position="865"/>
        <end position="880"/>
    </location>
</feature>
<evidence type="ECO:0000256" key="5">
    <source>
        <dbReference type="SAM" id="MobiDB-lite"/>
    </source>
</evidence>
<dbReference type="GeneID" id="63708950"/>
<evidence type="ECO:0000256" key="2">
    <source>
        <dbReference type="ARBA" id="ARBA00022553"/>
    </source>
</evidence>
<feature type="compositionally biased region" description="Basic and acidic residues" evidence="5">
    <location>
        <begin position="1252"/>
        <end position="1264"/>
    </location>
</feature>
<feature type="compositionally biased region" description="Polar residues" evidence="5">
    <location>
        <begin position="741"/>
        <end position="756"/>
    </location>
</feature>
<reference evidence="7 8" key="1">
    <citation type="journal article" date="2016" name="BMC Genomics">
        <title>Genome sequencing and secondary metabolism of the postharvest pathogen Penicillium griseofulvum.</title>
        <authorList>
            <person name="Banani H."/>
            <person name="Marcet-Houben M."/>
            <person name="Ballester A.R."/>
            <person name="Abbruscato P."/>
            <person name="Gonzalez-Candelas L."/>
            <person name="Gabaldon T."/>
            <person name="Spadaro D."/>
        </authorList>
    </citation>
    <scope>NUCLEOTIDE SEQUENCE [LARGE SCALE GENOMIC DNA]</scope>
    <source>
        <strain evidence="7 8">PG3</strain>
    </source>
</reference>
<dbReference type="Proteomes" id="UP000070168">
    <property type="component" value="Unassembled WGS sequence"/>
</dbReference>
<gene>
    <name evidence="7" type="ORF">PGRI_059370</name>
</gene>
<evidence type="ECO:0000256" key="3">
    <source>
        <dbReference type="ARBA" id="ARBA00023242"/>
    </source>
</evidence>
<feature type="compositionally biased region" description="Low complexity" evidence="5">
    <location>
        <begin position="1100"/>
        <end position="1111"/>
    </location>
</feature>
<dbReference type="InterPro" id="IPR045107">
    <property type="entry name" value="SAC3/GANP/THP3"/>
</dbReference>
<comment type="caution">
    <text evidence="7">The sequence shown here is derived from an EMBL/GenBank/DDBJ whole genome shotgun (WGS) entry which is preliminary data.</text>
</comment>
<feature type="compositionally biased region" description="Low complexity" evidence="5">
    <location>
        <begin position="1053"/>
        <end position="1063"/>
    </location>
</feature>
<dbReference type="RefSeq" id="XP_040648505.1">
    <property type="nucleotide sequence ID" value="XM_040793650.1"/>
</dbReference>
<feature type="compositionally biased region" description="Polar residues" evidence="5">
    <location>
        <begin position="1080"/>
        <end position="1099"/>
    </location>
</feature>
<keyword evidence="2" id="KW-0597">Phosphoprotein</keyword>
<comment type="similarity">
    <text evidence="4">Belongs to the SAC3 family.</text>
</comment>
<evidence type="ECO:0000313" key="7">
    <source>
        <dbReference type="EMBL" id="KXG49969.1"/>
    </source>
</evidence>
<name>A0A135LLX4_PENPA</name>
<feature type="region of interest" description="Disordered" evidence="5">
    <location>
        <begin position="1073"/>
        <end position="1286"/>
    </location>
</feature>
<feature type="domain" description="SAC3/GANP/THP3 conserved" evidence="6">
    <location>
        <begin position="217"/>
        <end position="540"/>
    </location>
</feature>
<dbReference type="EMBL" id="LHQR01000048">
    <property type="protein sequence ID" value="KXG49969.1"/>
    <property type="molecule type" value="Genomic_DNA"/>
</dbReference>
<keyword evidence="8" id="KW-1185">Reference proteome</keyword>
<proteinExistence type="inferred from homology"/>
<feature type="compositionally biased region" description="Polar residues" evidence="5">
    <location>
        <begin position="881"/>
        <end position="893"/>
    </location>
</feature>
<dbReference type="GO" id="GO:0005635">
    <property type="term" value="C:nuclear envelope"/>
    <property type="evidence" value="ECO:0007669"/>
    <property type="project" value="UniProtKB-SubCell"/>
</dbReference>
<evidence type="ECO:0000256" key="4">
    <source>
        <dbReference type="ARBA" id="ARBA00038443"/>
    </source>
</evidence>
<dbReference type="STRING" id="5078.A0A135LLX4"/>
<keyword evidence="3" id="KW-0539">Nucleus</keyword>
<feature type="compositionally biased region" description="Polar residues" evidence="5">
    <location>
        <begin position="658"/>
        <end position="677"/>
    </location>
</feature>
<feature type="region of interest" description="Disordered" evidence="5">
    <location>
        <begin position="996"/>
        <end position="1036"/>
    </location>
</feature>
<organism evidence="7 8">
    <name type="scientific">Penicillium patulum</name>
    <name type="common">Penicillium griseofulvum</name>
    <dbReference type="NCBI Taxonomy" id="5078"/>
    <lineage>
        <taxon>Eukaryota</taxon>
        <taxon>Fungi</taxon>
        <taxon>Dikarya</taxon>
        <taxon>Ascomycota</taxon>
        <taxon>Pezizomycotina</taxon>
        <taxon>Eurotiomycetes</taxon>
        <taxon>Eurotiomycetidae</taxon>
        <taxon>Eurotiales</taxon>
        <taxon>Aspergillaceae</taxon>
        <taxon>Penicillium</taxon>
    </lineage>
</organism>
<dbReference type="GO" id="GO:0070390">
    <property type="term" value="C:transcription export complex 2"/>
    <property type="evidence" value="ECO:0007669"/>
    <property type="project" value="TreeGrafter"/>
</dbReference>
<feature type="compositionally biased region" description="Polar residues" evidence="5">
    <location>
        <begin position="1149"/>
        <end position="1171"/>
    </location>
</feature>
<feature type="compositionally biased region" description="Basic and acidic residues" evidence="5">
    <location>
        <begin position="1229"/>
        <end position="1239"/>
    </location>
</feature>